<evidence type="ECO:0000256" key="4">
    <source>
        <dbReference type="ARBA" id="ARBA00022786"/>
    </source>
</evidence>
<reference evidence="8 9" key="2">
    <citation type="journal article" date="2014" name="J. Gen. Appl. Microbiol.">
        <title>The early diverging ascomycetous budding yeast Saitoella complicata has three histone deacetylases belonging to the Clr6, Hos2, and Rpd3 lineages.</title>
        <authorList>
            <person name="Nishida H."/>
            <person name="Matsumoto T."/>
            <person name="Kondo S."/>
            <person name="Hamamoto M."/>
            <person name="Yoshikawa H."/>
        </authorList>
    </citation>
    <scope>NUCLEOTIDE SEQUENCE [LARGE SCALE GENOMIC DNA]</scope>
    <source>
        <strain evidence="8 9">NRRL Y-17804</strain>
    </source>
</reference>
<dbReference type="SUPFAM" id="SSF54001">
    <property type="entry name" value="Cysteine proteinases"/>
    <property type="match status" value="1"/>
</dbReference>
<dbReference type="InterPro" id="IPR003323">
    <property type="entry name" value="OTU_dom"/>
</dbReference>
<dbReference type="GO" id="GO:0006508">
    <property type="term" value="P:proteolysis"/>
    <property type="evidence" value="ECO:0007669"/>
    <property type="project" value="UniProtKB-KW"/>
</dbReference>
<dbReference type="GO" id="GO:0005634">
    <property type="term" value="C:nucleus"/>
    <property type="evidence" value="ECO:0007669"/>
    <property type="project" value="TreeGrafter"/>
</dbReference>
<dbReference type="PROSITE" id="PS50802">
    <property type="entry name" value="OTU"/>
    <property type="match status" value="1"/>
</dbReference>
<evidence type="ECO:0000256" key="6">
    <source>
        <dbReference type="ARBA" id="ARBA00022807"/>
    </source>
</evidence>
<dbReference type="Pfam" id="PF10275">
    <property type="entry name" value="Peptidase_C65"/>
    <property type="match status" value="1"/>
</dbReference>
<dbReference type="GO" id="GO:0071108">
    <property type="term" value="P:protein K48-linked deubiquitination"/>
    <property type="evidence" value="ECO:0007669"/>
    <property type="project" value="TreeGrafter"/>
</dbReference>
<comment type="caution">
    <text evidence="8">The sequence shown here is derived from an EMBL/GenBank/DDBJ whole genome shotgun (WGS) entry which is preliminary data.</text>
</comment>
<dbReference type="AlphaFoldDB" id="A0A0E9NLN1"/>
<dbReference type="InterPro" id="IPR042467">
    <property type="entry name" value="Peptidase_C65_otubain_sub2"/>
</dbReference>
<comment type="catalytic activity">
    <reaction evidence="1">
        <text>Thiol-dependent hydrolysis of ester, thioester, amide, peptide and isopeptide bonds formed by the C-terminal Gly of ubiquitin (a 76-residue protein attached to proteins as an intracellular targeting signal).</text>
        <dbReference type="EC" id="3.4.19.12"/>
    </reaction>
</comment>
<dbReference type="RefSeq" id="XP_019021655.1">
    <property type="nucleotide sequence ID" value="XM_019167037.1"/>
</dbReference>
<evidence type="ECO:0000256" key="5">
    <source>
        <dbReference type="ARBA" id="ARBA00022801"/>
    </source>
</evidence>
<feature type="domain" description="OTU" evidence="7">
    <location>
        <begin position="59"/>
        <end position="251"/>
    </location>
</feature>
<dbReference type="GO" id="GO:0043130">
    <property type="term" value="F:ubiquitin binding"/>
    <property type="evidence" value="ECO:0007669"/>
    <property type="project" value="TreeGrafter"/>
</dbReference>
<keyword evidence="6" id="KW-0788">Thiol protease</keyword>
<dbReference type="Gene3D" id="3.30.200.60">
    <property type="entry name" value="Peptidase C65 Otubain, subdomain 1"/>
    <property type="match status" value="1"/>
</dbReference>
<evidence type="ECO:0000313" key="8">
    <source>
        <dbReference type="EMBL" id="GAO50320.1"/>
    </source>
</evidence>
<dbReference type="InterPro" id="IPR019400">
    <property type="entry name" value="Peptidase_C65_otubain"/>
</dbReference>
<organism evidence="8 9">
    <name type="scientific">Saitoella complicata (strain BCRC 22490 / CBS 7301 / JCM 7358 / NBRC 10748 / NRRL Y-17804)</name>
    <dbReference type="NCBI Taxonomy" id="698492"/>
    <lineage>
        <taxon>Eukaryota</taxon>
        <taxon>Fungi</taxon>
        <taxon>Dikarya</taxon>
        <taxon>Ascomycota</taxon>
        <taxon>Taphrinomycotina</taxon>
        <taxon>Taphrinomycotina incertae sedis</taxon>
        <taxon>Saitoella</taxon>
    </lineage>
</organism>
<reference evidence="8 9" key="3">
    <citation type="journal article" date="2015" name="Genome Announc.">
        <title>Draft Genome Sequence of the Archiascomycetous Yeast Saitoella complicata.</title>
        <authorList>
            <person name="Yamauchi K."/>
            <person name="Kondo S."/>
            <person name="Hamamoto M."/>
            <person name="Takahashi Y."/>
            <person name="Ogura Y."/>
            <person name="Hayashi T."/>
            <person name="Nishida H."/>
        </authorList>
    </citation>
    <scope>NUCLEOTIDE SEQUENCE [LARGE SCALE GENOMIC DNA]</scope>
    <source>
        <strain evidence="8 9">NRRL Y-17804</strain>
    </source>
</reference>
<accession>A0A0E9NLN1</accession>
<keyword evidence="4" id="KW-0833">Ubl conjugation pathway</keyword>
<reference evidence="8 9" key="1">
    <citation type="journal article" date="2011" name="J. Gen. Appl. Microbiol.">
        <title>Draft genome sequencing of the enigmatic yeast Saitoella complicata.</title>
        <authorList>
            <person name="Nishida H."/>
            <person name="Hamamoto M."/>
            <person name="Sugiyama J."/>
        </authorList>
    </citation>
    <scope>NUCLEOTIDE SEQUENCE [LARGE SCALE GENOMIC DNA]</scope>
    <source>
        <strain evidence="8 9">NRRL Y-17804</strain>
    </source>
</reference>
<dbReference type="PANTHER" id="PTHR12931:SF15">
    <property type="entry name" value="UBIQUITIN THIOESTERASE OTUBAIN-LIKE"/>
    <property type="match status" value="1"/>
</dbReference>
<sequence>MDDLTDEQILALTQDIVDKEGENVPLVGQKKHISALADEFECASLIYQLKVEALSQKYSSYRKTRGDGNCFYRAFAMAYFESILTRPSHNELSRIESITKSTLDPAGFEPIAYEDFADVTYEILESLPHAVEEDLERRMATPEESNAVVVHLRFLASAFMKLHPEDYEAFLEEPLRTFCEKYVEAVGREADHIMIAALVRVLGVGVDVVYLDQGEGLEPFVHEFRPEGNDGSGVVVRLLYRPGHYDILYTE</sequence>
<evidence type="ECO:0000313" key="9">
    <source>
        <dbReference type="Proteomes" id="UP000033140"/>
    </source>
</evidence>
<dbReference type="STRING" id="698492.A0A0E9NLN1"/>
<dbReference type="GO" id="GO:0004843">
    <property type="term" value="F:cysteine-type deubiquitinase activity"/>
    <property type="evidence" value="ECO:0007669"/>
    <property type="project" value="UniProtKB-EC"/>
</dbReference>
<evidence type="ECO:0000256" key="1">
    <source>
        <dbReference type="ARBA" id="ARBA00000707"/>
    </source>
</evidence>
<dbReference type="OMA" id="KVYCRQE"/>
<dbReference type="PANTHER" id="PTHR12931">
    <property type="entry name" value="UBIQUITIN THIOLESTERASE PROTEIN OTUB"/>
    <property type="match status" value="1"/>
</dbReference>
<dbReference type="EMBL" id="BACD03000031">
    <property type="protein sequence ID" value="GAO50320.1"/>
    <property type="molecule type" value="Genomic_DNA"/>
</dbReference>
<evidence type="ECO:0000259" key="7">
    <source>
        <dbReference type="PROSITE" id="PS50802"/>
    </source>
</evidence>
<gene>
    <name evidence="8" type="ORF">G7K_4450-t1</name>
</gene>
<protein>
    <recommendedName>
        <fullName evidence="2">ubiquitinyl hydrolase 1</fullName>
        <ecNumber evidence="2">3.4.19.12</ecNumber>
    </recommendedName>
</protein>
<dbReference type="CDD" id="cd22749">
    <property type="entry name" value="Otubain_C65"/>
    <property type="match status" value="1"/>
</dbReference>
<dbReference type="Gene3D" id="1.20.1300.20">
    <property type="entry name" value="Peptidase C65 Otubain, subdomain 2"/>
    <property type="match status" value="1"/>
</dbReference>
<evidence type="ECO:0000256" key="3">
    <source>
        <dbReference type="ARBA" id="ARBA00022670"/>
    </source>
</evidence>
<keyword evidence="5" id="KW-0378">Hydrolase</keyword>
<keyword evidence="9" id="KW-1185">Reference proteome</keyword>
<keyword evidence="3" id="KW-0645">Protease</keyword>
<proteinExistence type="predicted"/>
<dbReference type="OrthoDB" id="18915at2759"/>
<dbReference type="Proteomes" id="UP000033140">
    <property type="component" value="Unassembled WGS sequence"/>
</dbReference>
<dbReference type="InterPro" id="IPR042468">
    <property type="entry name" value="Peptidase_C65_otubain_sub1"/>
</dbReference>
<evidence type="ECO:0000256" key="2">
    <source>
        <dbReference type="ARBA" id="ARBA00012759"/>
    </source>
</evidence>
<dbReference type="EC" id="3.4.19.12" evidence="2"/>
<dbReference type="InterPro" id="IPR038765">
    <property type="entry name" value="Papain-like_cys_pep_sf"/>
</dbReference>
<name>A0A0E9NLN1_SAICN</name>